<dbReference type="Proteomes" id="UP001501204">
    <property type="component" value="Unassembled WGS sequence"/>
</dbReference>
<protein>
    <recommendedName>
        <fullName evidence="3">Peptide chain release factor 1</fullName>
    </recommendedName>
</protein>
<organism evidence="1 2">
    <name type="scientific">Kocuria aegyptia</name>
    <dbReference type="NCBI Taxonomy" id="330943"/>
    <lineage>
        <taxon>Bacteria</taxon>
        <taxon>Bacillati</taxon>
        <taxon>Actinomycetota</taxon>
        <taxon>Actinomycetes</taxon>
        <taxon>Micrococcales</taxon>
        <taxon>Micrococcaceae</taxon>
        <taxon>Kocuria</taxon>
    </lineage>
</organism>
<evidence type="ECO:0000313" key="2">
    <source>
        <dbReference type="Proteomes" id="UP001501204"/>
    </source>
</evidence>
<accession>A0ABN2L0N9</accession>
<evidence type="ECO:0008006" key="3">
    <source>
        <dbReference type="Google" id="ProtNLM"/>
    </source>
</evidence>
<dbReference type="SUPFAM" id="SSF53137">
    <property type="entry name" value="Translational machinery components"/>
    <property type="match status" value="1"/>
</dbReference>
<comment type="caution">
    <text evidence="1">The sequence shown here is derived from an EMBL/GenBank/DDBJ whole genome shotgun (WGS) entry which is preliminary data.</text>
</comment>
<name>A0ABN2L0N9_9MICC</name>
<dbReference type="InterPro" id="IPR040701">
    <property type="entry name" value="Bact_RF_family2"/>
</dbReference>
<proteinExistence type="predicted"/>
<keyword evidence="2" id="KW-1185">Reference proteome</keyword>
<sequence length="378" mass="41056">MTSRFHRYAELFKQEGPWCTVYTDVSTGTVDSLHAIDVHPENVRRELEGLGASEADLDAVEQAIRPAEGLPDPVSRFVVVRDGAVVIDEVLPGPLAGPSRVSVETVPDLTPLFRHRPEDFPYVVAEVSRDGGEIRLQYASRGRAESEQQIEGETEHLKKIGGGGWAHARWQRHTEDVWRRNTEEVAEQIDQVVADSGAQLVVIAGDIRARVLVGEQLAKSTQPLVSMVNANTRADGSDTAELEEQVDRSVGEVIARRQQELLERLAEQENRPDHTAVHGIGPVVAALQQAQAETLLIDETSSDTGTELLALEAEPWIAANQSEAESLGVRVLDRVPAHAALVRAAVLTDGRPVFLPHGALPDGTEVAALLRWSAAPAS</sequence>
<reference evidence="1 2" key="1">
    <citation type="journal article" date="2019" name="Int. J. Syst. Evol. Microbiol.">
        <title>The Global Catalogue of Microorganisms (GCM) 10K type strain sequencing project: providing services to taxonomists for standard genome sequencing and annotation.</title>
        <authorList>
            <consortium name="The Broad Institute Genomics Platform"/>
            <consortium name="The Broad Institute Genome Sequencing Center for Infectious Disease"/>
            <person name="Wu L."/>
            <person name="Ma J."/>
        </authorList>
    </citation>
    <scope>NUCLEOTIDE SEQUENCE [LARGE SCALE GENOMIC DNA]</scope>
    <source>
        <strain evidence="1 2">JCM 14735</strain>
    </source>
</reference>
<dbReference type="InterPro" id="IPR042226">
    <property type="entry name" value="eFR1_2_sf"/>
</dbReference>
<evidence type="ECO:0000313" key="1">
    <source>
        <dbReference type="EMBL" id="GAA1771320.1"/>
    </source>
</evidence>
<dbReference type="Gene3D" id="3.30.420.60">
    <property type="entry name" value="eRF1 domain 2"/>
    <property type="match status" value="1"/>
</dbReference>
<dbReference type="EMBL" id="BAAAOA010000046">
    <property type="protein sequence ID" value="GAA1771320.1"/>
    <property type="molecule type" value="Genomic_DNA"/>
</dbReference>
<dbReference type="Pfam" id="PF18844">
    <property type="entry name" value="baeRF_family2"/>
    <property type="match status" value="1"/>
</dbReference>
<gene>
    <name evidence="1" type="ORF">GCM10009767_31590</name>
</gene>
<dbReference type="RefSeq" id="WP_344124128.1">
    <property type="nucleotide sequence ID" value="NZ_BAAAOA010000046.1"/>
</dbReference>